<reference evidence="13 14" key="1">
    <citation type="submission" date="2014-11" db="EMBL/GenBank/DDBJ databases">
        <title>Genome sequence of Microbacterium mangrovi MUSC 115(T).</title>
        <authorList>
            <person name="Lee L.-H."/>
        </authorList>
    </citation>
    <scope>NUCLEOTIDE SEQUENCE [LARGE SCALE GENOMIC DNA]</scope>
    <source>
        <strain evidence="13 14">MUSC 115</strain>
    </source>
</reference>
<dbReference type="InterPro" id="IPR023837">
    <property type="entry name" value="EccCb-like_Actinobacteria"/>
</dbReference>
<dbReference type="PANTHER" id="PTHR22683">
    <property type="entry name" value="SPORULATION PROTEIN RELATED"/>
    <property type="match status" value="1"/>
</dbReference>
<evidence type="ECO:0000256" key="9">
    <source>
        <dbReference type="PROSITE-ProRule" id="PRU00289"/>
    </source>
</evidence>
<dbReference type="NCBIfam" id="TIGR03925">
    <property type="entry name" value="T7SS_EccC_b"/>
    <property type="match status" value="1"/>
</dbReference>
<feature type="transmembrane region" description="Helical" evidence="11">
    <location>
        <begin position="64"/>
        <end position="84"/>
    </location>
</feature>
<dbReference type="InterPro" id="IPR003593">
    <property type="entry name" value="AAA+_ATPase"/>
</dbReference>
<feature type="domain" description="FtsK" evidence="12">
    <location>
        <begin position="463"/>
        <end position="664"/>
    </location>
</feature>
<comment type="subcellular location">
    <subcellularLocation>
        <location evidence="1">Cell membrane</location>
        <topology evidence="1">Multi-pass membrane protein</topology>
    </subcellularLocation>
</comment>
<feature type="binding site" evidence="9">
    <location>
        <begin position="842"/>
        <end position="849"/>
    </location>
    <ligand>
        <name>ATP</name>
        <dbReference type="ChEBI" id="CHEBI:30616"/>
    </ligand>
</feature>
<keyword evidence="8 11" id="KW-0472">Membrane</keyword>
<dbReference type="InterPro" id="IPR023836">
    <property type="entry name" value="EccCa-like_Actinobacteria"/>
</dbReference>
<feature type="region of interest" description="Disordered" evidence="10">
    <location>
        <begin position="1"/>
        <end position="31"/>
    </location>
</feature>
<evidence type="ECO:0000256" key="4">
    <source>
        <dbReference type="ARBA" id="ARBA00022737"/>
    </source>
</evidence>
<dbReference type="OrthoDB" id="9807790at2"/>
<evidence type="ECO:0000256" key="8">
    <source>
        <dbReference type="ARBA" id="ARBA00023136"/>
    </source>
</evidence>
<dbReference type="InterPro" id="IPR002543">
    <property type="entry name" value="FtsK_dom"/>
</dbReference>
<dbReference type="STRING" id="1348253.LK09_13190"/>
<feature type="binding site" evidence="9">
    <location>
        <begin position="486"/>
        <end position="493"/>
    </location>
    <ligand>
        <name>ATP</name>
        <dbReference type="ChEBI" id="CHEBI:30616"/>
    </ligand>
</feature>
<keyword evidence="6 9" id="KW-0067">ATP-binding</keyword>
<dbReference type="NCBIfam" id="TIGR03924">
    <property type="entry name" value="T7SS_EccC_a"/>
    <property type="match status" value="1"/>
</dbReference>
<evidence type="ECO:0000256" key="10">
    <source>
        <dbReference type="SAM" id="MobiDB-lite"/>
    </source>
</evidence>
<feature type="binding site" evidence="9">
    <location>
        <begin position="1126"/>
        <end position="1133"/>
    </location>
    <ligand>
        <name>ATP</name>
        <dbReference type="ChEBI" id="CHEBI:30616"/>
    </ligand>
</feature>
<evidence type="ECO:0000256" key="3">
    <source>
        <dbReference type="ARBA" id="ARBA00022692"/>
    </source>
</evidence>
<keyword evidence="3 11" id="KW-0812">Transmembrane</keyword>
<evidence type="ECO:0000256" key="2">
    <source>
        <dbReference type="ARBA" id="ARBA00022475"/>
    </source>
</evidence>
<evidence type="ECO:0000259" key="12">
    <source>
        <dbReference type="PROSITE" id="PS50901"/>
    </source>
</evidence>
<feature type="domain" description="FtsK" evidence="12">
    <location>
        <begin position="1104"/>
        <end position="1292"/>
    </location>
</feature>
<feature type="compositionally biased region" description="Pro residues" evidence="10">
    <location>
        <begin position="1"/>
        <end position="16"/>
    </location>
</feature>
<evidence type="ECO:0000313" key="14">
    <source>
        <dbReference type="Proteomes" id="UP000031030"/>
    </source>
</evidence>
<keyword evidence="2" id="KW-1003">Cell membrane</keyword>
<evidence type="ECO:0000256" key="5">
    <source>
        <dbReference type="ARBA" id="ARBA00022741"/>
    </source>
</evidence>
<dbReference type="SMART" id="SM00382">
    <property type="entry name" value="AAA"/>
    <property type="match status" value="3"/>
</dbReference>
<evidence type="ECO:0000256" key="11">
    <source>
        <dbReference type="SAM" id="Phobius"/>
    </source>
</evidence>
<keyword evidence="4" id="KW-0677">Repeat</keyword>
<dbReference type="Pfam" id="PF01580">
    <property type="entry name" value="FtsK_SpoIIIE"/>
    <property type="match status" value="2"/>
</dbReference>
<organism evidence="13 14">
    <name type="scientific">Microbacterium mangrovi</name>
    <dbReference type="NCBI Taxonomy" id="1348253"/>
    <lineage>
        <taxon>Bacteria</taxon>
        <taxon>Bacillati</taxon>
        <taxon>Actinomycetota</taxon>
        <taxon>Actinomycetes</taxon>
        <taxon>Micrococcales</taxon>
        <taxon>Microbacteriaceae</taxon>
        <taxon>Microbacterium</taxon>
    </lineage>
</organism>
<dbReference type="PANTHER" id="PTHR22683:SF1">
    <property type="entry name" value="TYPE VII SECRETION SYSTEM PROTEIN ESSC"/>
    <property type="match status" value="1"/>
</dbReference>
<comment type="caution">
    <text evidence="13">The sequence shown here is derived from an EMBL/GenBank/DDBJ whole genome shotgun (WGS) entry which is preliminary data.</text>
</comment>
<dbReference type="SUPFAM" id="SSF52540">
    <property type="entry name" value="P-loop containing nucleoside triphosphate hydrolases"/>
    <property type="match status" value="3"/>
</dbReference>
<evidence type="ECO:0000256" key="1">
    <source>
        <dbReference type="ARBA" id="ARBA00004651"/>
    </source>
</evidence>
<keyword evidence="14" id="KW-1185">Reference proteome</keyword>
<evidence type="ECO:0000256" key="6">
    <source>
        <dbReference type="ARBA" id="ARBA00022840"/>
    </source>
</evidence>
<evidence type="ECO:0000256" key="7">
    <source>
        <dbReference type="ARBA" id="ARBA00022989"/>
    </source>
</evidence>
<dbReference type="GO" id="GO:0005886">
    <property type="term" value="C:plasma membrane"/>
    <property type="evidence" value="ECO:0007669"/>
    <property type="project" value="UniProtKB-SubCell"/>
</dbReference>
<dbReference type="EMBL" id="JTDK01000011">
    <property type="protein sequence ID" value="KHK97204.1"/>
    <property type="molecule type" value="Genomic_DNA"/>
</dbReference>
<evidence type="ECO:0000313" key="13">
    <source>
        <dbReference type="EMBL" id="KHK97204.1"/>
    </source>
</evidence>
<dbReference type="GO" id="GO:0003677">
    <property type="term" value="F:DNA binding"/>
    <property type="evidence" value="ECO:0007669"/>
    <property type="project" value="InterPro"/>
</dbReference>
<feature type="domain" description="FtsK" evidence="12">
    <location>
        <begin position="824"/>
        <end position="1014"/>
    </location>
</feature>
<protein>
    <submittedName>
        <fullName evidence="13">ATP-binding protein</fullName>
    </submittedName>
</protein>
<sequence>MSPTPPTGPRLAPPRLPAGKVTVQPPPELVPSDGSGGILTSLLPLIGSIGAIVMITVTNAGPTGWITGGMFLLSSLGFVAVNGWRQRSQRTAQVLGNRREYLAYLGELRETVRTAARQQRRHGNWINPAPSTLPFLAEDRTRVWERGSDDPDFLRVRVGTSDQALCIALEAPELPPLAQLDPVAASAAHRFMLTHETQPDLPASVVLSDHGRIEVTGADEDAVRSLARAIVVGAATLQRPDDLQIVVLAGAAQLPQWEWAKWLPHVQSTVASDRLGPARMIGSSLADLEDMLPADLRERPRFGRGAPRQSPHVLIVVDGVRLPFGDPIVGGEGMQGVTVLELPERWGELDGPSTLRIALGDRAAASGLVASAPATAELVQLGRASETITPDAVSIVEAEATARRLLPLHTGSVGDRGDAASGQRELVDLLGLPDVRDIDFDRAWSGRLERDRLRVPIGQDTTGAPLVLDLKEAAQLGSGPHGVLIGATGSGKSEVLRTLVLALALTHSPEQLNFVLVDFKGGATFAGMAGMPHVSAVITNLGSELALVDRFQDALQGEIVRRQELLRAAGNFANVSDYEKARRNGRPDLEPLPALLIVADEFSELLAAKPEFVESFVNIGRVGRSLQVHLLLASQRLEEGKLRGLDTYLSYRIGLRTFSAAESRTVLGVPDAYTLPQEPGVGFLKADTENLVQFRAAYVSGPPRARATASAAGAEAEDAADVALFTAAAQRSPETIAPARAAAPAPEPKDRRSTFEIAVERMAGRGPAAHPVWLPPLRDAASLDQLMPDLVVDPRLGLTSPGWRAAGALTVPIGIVDVPLEQRREHLTVSLGGAAGHVAIVGGPLSGKSTLARTLVAALALVGTPLEQQFFVLDFGGGTFAGLQRHPHVAGVAMRTDDEAVRRTVAQVEAVIDAREQYFRRHGIDSIDTYRARRAQSAADDGYGDVFLVVDGWATLRTEYEALENRIQAIAARGLSFGVHVIITANRWLEIRANLKDLIQTRLELRLGDPSDSEIDRKQAANVPIGAPGRGLSARRLQMLTALPRIDGSGDPATLADAVDDLTARVAAAWPGPAGPELRLLPGLITLDEVRALAPESPRLLLGIEEAHLGAFGVDLRQEPHLYLYGDAGTGKSSFLRGVVREITRLYPPDAAKIFVVDYRRALLGDIAQDYLGAYLSGHEQATGGLTELAAFFGGRIPGPDVTPAQLRQRSWWKGAEGFVLVDDYDLVATSQGNPVAVLQPLLAQASDLGLHVILTRRAGGASRAAYDPIIQRFTDLGVTGILLGGNPEEGALIGRVKPVPSAPGRAQIVSRESGLVAAQLAFSPPSEG</sequence>
<name>A0A0B2A662_9MICO</name>
<dbReference type="RefSeq" id="WP_039400145.1">
    <property type="nucleotide sequence ID" value="NZ_JTDK01000011.1"/>
</dbReference>
<dbReference type="GO" id="GO:0005524">
    <property type="term" value="F:ATP binding"/>
    <property type="evidence" value="ECO:0007669"/>
    <property type="project" value="UniProtKB-UniRule"/>
</dbReference>
<dbReference type="InterPro" id="IPR027417">
    <property type="entry name" value="P-loop_NTPase"/>
</dbReference>
<keyword evidence="7 11" id="KW-1133">Transmembrane helix</keyword>
<keyword evidence="5 9" id="KW-0547">Nucleotide-binding</keyword>
<dbReference type="PROSITE" id="PS50901">
    <property type="entry name" value="FTSK"/>
    <property type="match status" value="3"/>
</dbReference>
<proteinExistence type="predicted"/>
<dbReference type="Gene3D" id="3.40.50.300">
    <property type="entry name" value="P-loop containing nucleotide triphosphate hydrolases"/>
    <property type="match status" value="4"/>
</dbReference>
<accession>A0A0B2A662</accession>
<dbReference type="InterPro" id="IPR050206">
    <property type="entry name" value="FtsK/SpoIIIE/SftA"/>
</dbReference>
<feature type="transmembrane region" description="Helical" evidence="11">
    <location>
        <begin position="36"/>
        <end position="57"/>
    </location>
</feature>
<dbReference type="Proteomes" id="UP000031030">
    <property type="component" value="Unassembled WGS sequence"/>
</dbReference>
<gene>
    <name evidence="13" type="ORF">LK09_13190</name>
</gene>